<keyword evidence="4" id="KW-1185">Reference proteome</keyword>
<evidence type="ECO:0000313" key="4">
    <source>
        <dbReference type="Proteomes" id="UP001373714"/>
    </source>
</evidence>
<comment type="caution">
    <text evidence="3">The sequence shown here is derived from an EMBL/GenBank/DDBJ whole genome shotgun (WGS) entry which is preliminary data.</text>
</comment>
<name>A0AAV9V018_9PEZI</name>
<dbReference type="InterPro" id="IPR036236">
    <property type="entry name" value="Znf_C2H2_sf"/>
</dbReference>
<dbReference type="InterPro" id="IPR013087">
    <property type="entry name" value="Znf_C2H2_type"/>
</dbReference>
<protein>
    <recommendedName>
        <fullName evidence="2">C2H2-type domain-containing protein</fullName>
    </recommendedName>
</protein>
<feature type="domain" description="C2H2-type" evidence="2">
    <location>
        <begin position="107"/>
        <end position="129"/>
    </location>
</feature>
<evidence type="ECO:0000259" key="2">
    <source>
        <dbReference type="PROSITE" id="PS00028"/>
    </source>
</evidence>
<organism evidence="3 4">
    <name type="scientific">Orbilia blumenaviensis</name>
    <dbReference type="NCBI Taxonomy" id="1796055"/>
    <lineage>
        <taxon>Eukaryota</taxon>
        <taxon>Fungi</taxon>
        <taxon>Dikarya</taxon>
        <taxon>Ascomycota</taxon>
        <taxon>Pezizomycotina</taxon>
        <taxon>Orbiliomycetes</taxon>
        <taxon>Orbiliales</taxon>
        <taxon>Orbiliaceae</taxon>
        <taxon>Orbilia</taxon>
    </lineage>
</organism>
<dbReference type="Proteomes" id="UP001373714">
    <property type="component" value="Unassembled WGS sequence"/>
</dbReference>
<gene>
    <name evidence="3" type="ORF">TWF730_008906</name>
</gene>
<reference evidence="3 4" key="1">
    <citation type="submission" date="2019-10" db="EMBL/GenBank/DDBJ databases">
        <authorList>
            <person name="Palmer J.M."/>
        </authorList>
    </citation>
    <scope>NUCLEOTIDE SEQUENCE [LARGE SCALE GENOMIC DNA]</scope>
    <source>
        <strain evidence="3 4">TWF730</strain>
    </source>
</reference>
<accession>A0AAV9V018</accession>
<dbReference type="Gene3D" id="3.30.160.60">
    <property type="entry name" value="Classic Zinc Finger"/>
    <property type="match status" value="1"/>
</dbReference>
<dbReference type="PROSITE" id="PS00028">
    <property type="entry name" value="ZINC_FINGER_C2H2_1"/>
    <property type="match status" value="1"/>
</dbReference>
<feature type="coiled-coil region" evidence="1">
    <location>
        <begin position="249"/>
        <end position="290"/>
    </location>
</feature>
<evidence type="ECO:0000313" key="3">
    <source>
        <dbReference type="EMBL" id="KAK6352074.1"/>
    </source>
</evidence>
<dbReference type="SMART" id="SM00355">
    <property type="entry name" value="ZnF_C2H2"/>
    <property type="match status" value="2"/>
</dbReference>
<dbReference type="SUPFAM" id="SSF57667">
    <property type="entry name" value="beta-beta-alpha zinc fingers"/>
    <property type="match status" value="1"/>
</dbReference>
<dbReference type="EMBL" id="JAVHNS010000006">
    <property type="protein sequence ID" value="KAK6352074.1"/>
    <property type="molecule type" value="Genomic_DNA"/>
</dbReference>
<evidence type="ECO:0000256" key="1">
    <source>
        <dbReference type="SAM" id="Coils"/>
    </source>
</evidence>
<keyword evidence="1" id="KW-0175">Coiled coil</keyword>
<proteinExistence type="predicted"/>
<dbReference type="AlphaFoldDB" id="A0AAV9V018"/>
<sequence length="294" mass="32620">MDSWISLEYDFPGFPDFDDSRIIDALTDSCSIQDGDTASLGLSYLDSPAIEIMYLGTPDPKTLGTTVTADSTGRLESNLARDSSIENFQTTKPCSRSKGRKGSKTYCCDICSIPFSNRKTYGDHMRSQHGISAFKCHHCDTHVARYDNLRSHTKRCKGLRSQLGKKRHALMPPDVDETSATLKNSNWLSTPDMSTKPSLVKLKSAEDAIVTTPDSNATGTPQFTLCSSDGESSQFILSSSDGENSDSLVLELQIELKKSKGDIALLRDQVSLLEEERNVWKRNYLELKTRVKVK</sequence>